<dbReference type="SMART" id="SM00387">
    <property type="entry name" value="HATPase_c"/>
    <property type="match status" value="1"/>
</dbReference>
<evidence type="ECO:0000313" key="18">
    <source>
        <dbReference type="Proteomes" id="UP000029493"/>
    </source>
</evidence>
<dbReference type="EC" id="2.7.13.3" evidence="4"/>
<keyword evidence="13 14" id="KW-0472">Membrane</keyword>
<evidence type="ECO:0000256" key="4">
    <source>
        <dbReference type="ARBA" id="ARBA00012438"/>
    </source>
</evidence>
<dbReference type="STRING" id="157783.LK03_02510"/>
<dbReference type="Pfam" id="PF02518">
    <property type="entry name" value="HATPase_c"/>
    <property type="match status" value="1"/>
</dbReference>
<comment type="similarity">
    <text evidence="3">Belongs to the sodium:solute symporter (SSF) (TC 2.A.21) family.</text>
</comment>
<sequence length="992" mass="109250">MSFSLTQMILISAGYLLVLFGVAWISERGLIPRSVIRHPLTYTLSLGVYASAWAFYGSVGLAYQYGYGFLACYLGVSGAFLLAPVLLYPILKITRTYQLSSLADLLAFRFRSTWAGALTTIFMLIGVLPLLALQIQAVADSINILTGEPVKARVALAFCVLISLFTIFFGSRHIATREKHEGLVFAIAFESVIKLLAVGGIGLYALYGVFGGPHQLEVWLLQNQTALAALHTPLQEGPWRTLLLVFFASAIVMPHMYHMAFTENLNPRSLVSASWGLPLFLLLMSLAVPLILWAGLRLGASTNPEYFTLGLGIAANNQALALLAYIGGLSASSGLIIVTTLSLSGMALNHLVLPLYQPPAQGNIYRWLKWTRRALIVAIIGAGFVFYLTQDNHQSLANLGIVAFVATLQFLPGVLSVLYWPTANRRGFIAGLLAGISVWMVTMLLPLVGNVQGFYIPLLDMIYVLDDTSWHMAAIASLAANVLLFTLISLFTNASSEEVSAAEACAVDNVRRPQRRELHAASPQEFATQLAKPLGAKAAQKEVEQALRDLYLPFDERRPYALRRLRDRIEANLSGLMGPSVAQDMVETFLPYKSGNENYVTEDIHFIESRLEDYHSRLTGLAAELDALRRYHRQTLQELPMGVCSLAKDQEILMWNRAMEELTGIAAKHVVGSRLMTIAEPWRSLLQGFTNIPDEHLHKQRLALDGQPRWLNLHKAAIDEPLAPGNSGLVLLVEDLTDTQALEDKLVHSERLASIGRLAAGVAHEIGNPITGIACLAQNLREEREEDGEIIELSSQILEQTKRVSRIVQSLMSFAHAGGSQQNSEEPVCLADVAQDAIGLLALNRRNFEVQFYNLCDPDHWVEGDPQRLAQVLINLLSNARDASPPGSAVRVRSALSDSSEHMLDLIVEDEGSGIPKNIMDRLFEPFFTTKDPGEGTGLGLALVYSIVEEHYGQITIDSPADIERQRGTRIRVTLPRHVVATSPDIRDRREN</sequence>
<dbReference type="PROSITE" id="PS50109">
    <property type="entry name" value="HIS_KIN"/>
    <property type="match status" value="1"/>
</dbReference>
<comment type="catalytic activity">
    <reaction evidence="1">
        <text>ATP + protein L-histidine = ADP + protein N-phospho-L-histidine.</text>
        <dbReference type="EC" id="2.7.13.3"/>
    </reaction>
</comment>
<dbReference type="PROSITE" id="PS50112">
    <property type="entry name" value="PAS"/>
    <property type="match status" value="1"/>
</dbReference>
<dbReference type="PRINTS" id="PR00344">
    <property type="entry name" value="BCTRLSENSOR"/>
</dbReference>
<proteinExistence type="inferred from homology"/>
<dbReference type="SUPFAM" id="SSF55874">
    <property type="entry name" value="ATPase domain of HSP90 chaperone/DNA topoisomerase II/histidine kinase"/>
    <property type="match status" value="1"/>
</dbReference>
<dbReference type="InterPro" id="IPR005467">
    <property type="entry name" value="His_kinase_dom"/>
</dbReference>
<dbReference type="PANTHER" id="PTHR43065:SF10">
    <property type="entry name" value="PEROXIDE STRESS-ACTIVATED HISTIDINE KINASE MAK3"/>
    <property type="match status" value="1"/>
</dbReference>
<dbReference type="GO" id="GO:0016020">
    <property type="term" value="C:membrane"/>
    <property type="evidence" value="ECO:0007669"/>
    <property type="project" value="UniProtKB-SubCell"/>
</dbReference>
<keyword evidence="10" id="KW-0067">ATP-binding</keyword>
<evidence type="ECO:0000256" key="1">
    <source>
        <dbReference type="ARBA" id="ARBA00000085"/>
    </source>
</evidence>
<dbReference type="InterPro" id="IPR038377">
    <property type="entry name" value="Na/Glc_symporter_sf"/>
</dbReference>
<dbReference type="NCBIfam" id="TIGR00229">
    <property type="entry name" value="sensory_box"/>
    <property type="match status" value="1"/>
</dbReference>
<evidence type="ECO:0000256" key="9">
    <source>
        <dbReference type="ARBA" id="ARBA00022777"/>
    </source>
</evidence>
<dbReference type="OrthoDB" id="9815750at2"/>
<evidence type="ECO:0000259" key="16">
    <source>
        <dbReference type="PROSITE" id="PS50112"/>
    </source>
</evidence>
<dbReference type="InterPro" id="IPR036097">
    <property type="entry name" value="HisK_dim/P_sf"/>
</dbReference>
<dbReference type="SUPFAM" id="SSF47384">
    <property type="entry name" value="Homodimeric domain of signal transducing histidine kinase"/>
    <property type="match status" value="1"/>
</dbReference>
<feature type="transmembrane region" description="Helical" evidence="14">
    <location>
        <begin position="183"/>
        <end position="210"/>
    </location>
</feature>
<feature type="transmembrane region" description="Helical" evidence="14">
    <location>
        <begin position="396"/>
        <end position="420"/>
    </location>
</feature>
<keyword evidence="18" id="KW-1185">Reference proteome</keyword>
<feature type="transmembrane region" description="Helical" evidence="14">
    <location>
        <begin position="374"/>
        <end position="390"/>
    </location>
</feature>
<gene>
    <name evidence="17" type="ORF">LK03_02510</name>
</gene>
<organism evidence="17 18">
    <name type="scientific">Pseudomonas cremoricolorata</name>
    <dbReference type="NCBI Taxonomy" id="157783"/>
    <lineage>
        <taxon>Bacteria</taxon>
        <taxon>Pseudomonadati</taxon>
        <taxon>Pseudomonadota</taxon>
        <taxon>Gammaproteobacteria</taxon>
        <taxon>Pseudomonadales</taxon>
        <taxon>Pseudomonadaceae</taxon>
        <taxon>Pseudomonas</taxon>
    </lineage>
</organism>
<feature type="transmembrane region" description="Helical" evidence="14">
    <location>
        <begin position="112"/>
        <end position="132"/>
    </location>
</feature>
<dbReference type="eggNOG" id="COG4191">
    <property type="taxonomic scope" value="Bacteria"/>
</dbReference>
<dbReference type="SUPFAM" id="SSF55785">
    <property type="entry name" value="PYP-like sensor domain (PAS domain)"/>
    <property type="match status" value="1"/>
</dbReference>
<dbReference type="PANTHER" id="PTHR43065">
    <property type="entry name" value="SENSOR HISTIDINE KINASE"/>
    <property type="match status" value="1"/>
</dbReference>
<dbReference type="InterPro" id="IPR000014">
    <property type="entry name" value="PAS"/>
</dbReference>
<evidence type="ECO:0000256" key="7">
    <source>
        <dbReference type="ARBA" id="ARBA00022692"/>
    </source>
</evidence>
<feature type="transmembrane region" description="Helical" evidence="14">
    <location>
        <begin position="273"/>
        <end position="294"/>
    </location>
</feature>
<dbReference type="InterPro" id="IPR003594">
    <property type="entry name" value="HATPase_dom"/>
</dbReference>
<dbReference type="InterPro" id="IPR003661">
    <property type="entry name" value="HisK_dim/P_dom"/>
</dbReference>
<dbReference type="InterPro" id="IPR004358">
    <property type="entry name" value="Sig_transdc_His_kin-like_C"/>
</dbReference>
<dbReference type="SMART" id="SM00091">
    <property type="entry name" value="PAS"/>
    <property type="match status" value="1"/>
</dbReference>
<keyword evidence="5" id="KW-0597">Phosphoprotein</keyword>
<dbReference type="InterPro" id="IPR036890">
    <property type="entry name" value="HATPase_C_sf"/>
</dbReference>
<feature type="transmembrane region" description="Helical" evidence="14">
    <location>
        <begin position="6"/>
        <end position="27"/>
    </location>
</feature>
<dbReference type="CDD" id="cd10322">
    <property type="entry name" value="SLC5sbd"/>
    <property type="match status" value="1"/>
</dbReference>
<comment type="subcellular location">
    <subcellularLocation>
        <location evidence="2">Membrane</location>
        <topology evidence="2">Multi-pass membrane protein</topology>
    </subcellularLocation>
</comment>
<dbReference type="PROSITE" id="PS50283">
    <property type="entry name" value="NA_SOLUT_SYMP_3"/>
    <property type="match status" value="1"/>
</dbReference>
<feature type="transmembrane region" description="Helical" evidence="14">
    <location>
        <begin position="241"/>
        <end position="261"/>
    </location>
</feature>
<feature type="transmembrane region" description="Helical" evidence="14">
    <location>
        <begin position="65"/>
        <end position="91"/>
    </location>
</feature>
<dbReference type="Pfam" id="PF00989">
    <property type="entry name" value="PAS"/>
    <property type="match status" value="1"/>
</dbReference>
<dbReference type="Gene3D" id="3.30.565.10">
    <property type="entry name" value="Histidine kinase-like ATPase, C-terminal domain"/>
    <property type="match status" value="1"/>
</dbReference>
<feature type="transmembrane region" description="Helical" evidence="14">
    <location>
        <begin position="39"/>
        <end position="59"/>
    </location>
</feature>
<dbReference type="CDD" id="cd00130">
    <property type="entry name" value="PAS"/>
    <property type="match status" value="1"/>
</dbReference>
<reference evidence="17 18" key="1">
    <citation type="submission" date="2014-09" db="EMBL/GenBank/DDBJ databases">
        <authorList>
            <person name="Chan K.-G."/>
        </authorList>
    </citation>
    <scope>NUCLEOTIDE SEQUENCE [LARGE SCALE GENOMIC DNA]</scope>
    <source>
        <strain evidence="17 18">ND07</strain>
    </source>
</reference>
<keyword evidence="9" id="KW-0418">Kinase</keyword>
<feature type="transmembrane region" description="Helical" evidence="14">
    <location>
        <begin position="333"/>
        <end position="353"/>
    </location>
</feature>
<protein>
    <recommendedName>
        <fullName evidence="4">histidine kinase</fullName>
        <ecNumber evidence="4">2.7.13.3</ecNumber>
    </recommendedName>
</protein>
<dbReference type="CDD" id="cd00082">
    <property type="entry name" value="HisKA"/>
    <property type="match status" value="1"/>
</dbReference>
<dbReference type="Gene3D" id="3.30.450.20">
    <property type="entry name" value="PAS domain"/>
    <property type="match status" value="1"/>
</dbReference>
<dbReference type="eggNOG" id="COG0591">
    <property type="taxonomic scope" value="Bacteria"/>
</dbReference>
<evidence type="ECO:0000256" key="10">
    <source>
        <dbReference type="ARBA" id="ARBA00022840"/>
    </source>
</evidence>
<dbReference type="GO" id="GO:0005524">
    <property type="term" value="F:ATP binding"/>
    <property type="evidence" value="ECO:0007669"/>
    <property type="project" value="UniProtKB-KW"/>
</dbReference>
<dbReference type="InterPro" id="IPR013767">
    <property type="entry name" value="PAS_fold"/>
</dbReference>
<evidence type="ECO:0000256" key="8">
    <source>
        <dbReference type="ARBA" id="ARBA00022741"/>
    </source>
</evidence>
<dbReference type="GO" id="GO:0006355">
    <property type="term" value="P:regulation of DNA-templated transcription"/>
    <property type="evidence" value="ECO:0007669"/>
    <property type="project" value="InterPro"/>
</dbReference>
<evidence type="ECO:0000256" key="14">
    <source>
        <dbReference type="SAM" id="Phobius"/>
    </source>
</evidence>
<evidence type="ECO:0000256" key="5">
    <source>
        <dbReference type="ARBA" id="ARBA00022553"/>
    </source>
</evidence>
<feature type="transmembrane region" description="Helical" evidence="14">
    <location>
        <begin position="306"/>
        <end position="327"/>
    </location>
</feature>
<keyword evidence="11 14" id="KW-1133">Transmembrane helix</keyword>
<keyword evidence="7 14" id="KW-0812">Transmembrane</keyword>
<keyword evidence="8" id="KW-0547">Nucleotide-binding</keyword>
<dbReference type="Gene3D" id="1.20.1730.10">
    <property type="entry name" value="Sodium/glucose cotransporter"/>
    <property type="match status" value="1"/>
</dbReference>
<evidence type="ECO:0000259" key="15">
    <source>
        <dbReference type="PROSITE" id="PS50109"/>
    </source>
</evidence>
<feature type="domain" description="PAS" evidence="16">
    <location>
        <begin position="628"/>
        <end position="681"/>
    </location>
</feature>
<dbReference type="InterPro" id="IPR001734">
    <property type="entry name" value="Na/solute_symporter"/>
</dbReference>
<feature type="transmembrane region" description="Helical" evidence="14">
    <location>
        <begin position="152"/>
        <end position="171"/>
    </location>
</feature>
<evidence type="ECO:0000256" key="2">
    <source>
        <dbReference type="ARBA" id="ARBA00004141"/>
    </source>
</evidence>
<feature type="transmembrane region" description="Helical" evidence="14">
    <location>
        <begin position="469"/>
        <end position="491"/>
    </location>
</feature>
<dbReference type="FunFam" id="1.10.287.130:FF:000022">
    <property type="entry name" value="Two-component sensor CbrA"/>
    <property type="match status" value="1"/>
</dbReference>
<feature type="transmembrane region" description="Helical" evidence="14">
    <location>
        <begin position="427"/>
        <end position="449"/>
    </location>
</feature>
<evidence type="ECO:0000256" key="11">
    <source>
        <dbReference type="ARBA" id="ARBA00022989"/>
    </source>
</evidence>
<evidence type="ECO:0000256" key="6">
    <source>
        <dbReference type="ARBA" id="ARBA00022679"/>
    </source>
</evidence>
<evidence type="ECO:0000256" key="12">
    <source>
        <dbReference type="ARBA" id="ARBA00023012"/>
    </source>
</evidence>
<dbReference type="GO" id="GO:0022857">
    <property type="term" value="F:transmembrane transporter activity"/>
    <property type="evidence" value="ECO:0007669"/>
    <property type="project" value="InterPro"/>
</dbReference>
<dbReference type="InterPro" id="IPR035965">
    <property type="entry name" value="PAS-like_dom_sf"/>
</dbReference>
<evidence type="ECO:0000256" key="3">
    <source>
        <dbReference type="ARBA" id="ARBA00006434"/>
    </source>
</evidence>
<keyword evidence="6" id="KW-0808">Transferase</keyword>
<evidence type="ECO:0000313" key="17">
    <source>
        <dbReference type="EMBL" id="AIR88180.1"/>
    </source>
</evidence>
<accession>A0A089WFZ3</accession>
<dbReference type="Pfam" id="PF00512">
    <property type="entry name" value="HisKA"/>
    <property type="match status" value="1"/>
</dbReference>
<keyword evidence="12" id="KW-0902">Two-component regulatory system</keyword>
<dbReference type="GO" id="GO:0000155">
    <property type="term" value="F:phosphorelay sensor kinase activity"/>
    <property type="evidence" value="ECO:0007669"/>
    <property type="project" value="InterPro"/>
</dbReference>
<dbReference type="Proteomes" id="UP000029493">
    <property type="component" value="Chromosome"/>
</dbReference>
<dbReference type="Gene3D" id="1.10.287.130">
    <property type="match status" value="1"/>
</dbReference>
<dbReference type="SMART" id="SM00388">
    <property type="entry name" value="HisKA"/>
    <property type="match status" value="1"/>
</dbReference>
<name>A0A089WFZ3_9PSED</name>
<feature type="domain" description="Histidine kinase" evidence="15">
    <location>
        <begin position="761"/>
        <end position="979"/>
    </location>
</feature>
<dbReference type="AlphaFoldDB" id="A0A089WFZ3"/>
<evidence type="ECO:0000256" key="13">
    <source>
        <dbReference type="ARBA" id="ARBA00023136"/>
    </source>
</evidence>
<dbReference type="EMBL" id="CP009455">
    <property type="protein sequence ID" value="AIR88180.1"/>
    <property type="molecule type" value="Genomic_DNA"/>
</dbReference>
<dbReference type="KEGG" id="psw:LK03_02510"/>